<dbReference type="GO" id="GO:0008408">
    <property type="term" value="F:3'-5' exonuclease activity"/>
    <property type="evidence" value="ECO:0007669"/>
    <property type="project" value="InterPro"/>
</dbReference>
<evidence type="ECO:0000256" key="9">
    <source>
        <dbReference type="ARBA" id="ARBA00025599"/>
    </source>
</evidence>
<reference evidence="11" key="1">
    <citation type="submission" date="2020-06" db="EMBL/GenBank/DDBJ databases">
        <title>Genomes of multiple members of Pneumocystis genus reveal paths to human pathogen Pneumocystis jirovecii.</title>
        <authorList>
            <person name="Cisse O.H."/>
            <person name="Ma L."/>
            <person name="Dekker J."/>
            <person name="Khil P."/>
            <person name="Jo J."/>
            <person name="Brenchley J."/>
            <person name="Blair R."/>
            <person name="Pahar B."/>
            <person name="Chabe M."/>
            <person name="Van Rompay K.A."/>
            <person name="Keesler R."/>
            <person name="Sukura A."/>
            <person name="Hirsch V."/>
            <person name="Kutty G."/>
            <person name="Liu Y."/>
            <person name="Peng L."/>
            <person name="Chen J."/>
            <person name="Song J."/>
            <person name="Weissenbacher-Lang C."/>
            <person name="Xu J."/>
            <person name="Upham N.S."/>
            <person name="Stajich J.E."/>
            <person name="Cuomo C.A."/>
            <person name="Cushion M.T."/>
            <person name="Kovacs J.A."/>
        </authorList>
    </citation>
    <scope>NUCLEOTIDE SEQUENCE</scope>
    <source>
        <strain evidence="11">2A</strain>
    </source>
</reference>
<dbReference type="FunFam" id="3.30.420.10:FF:000007">
    <property type="entry name" value="Interferon-stimulated exonuclease gene 20"/>
    <property type="match status" value="1"/>
</dbReference>
<evidence type="ECO:0000259" key="10">
    <source>
        <dbReference type="SMART" id="SM00479"/>
    </source>
</evidence>
<dbReference type="SUPFAM" id="SSF53098">
    <property type="entry name" value="Ribonuclease H-like"/>
    <property type="match status" value="1"/>
</dbReference>
<dbReference type="InterPro" id="IPR036397">
    <property type="entry name" value="RNaseH_sf"/>
</dbReference>
<dbReference type="OrthoDB" id="8191639at2759"/>
<dbReference type="EMBL" id="CP054545">
    <property type="protein sequence ID" value="QSL66773.1"/>
    <property type="molecule type" value="Genomic_DNA"/>
</dbReference>
<proteinExistence type="inferred from homology"/>
<evidence type="ECO:0000256" key="7">
    <source>
        <dbReference type="ARBA" id="ARBA00022839"/>
    </source>
</evidence>
<evidence type="ECO:0000256" key="5">
    <source>
        <dbReference type="ARBA" id="ARBA00022722"/>
    </source>
</evidence>
<dbReference type="InterPro" id="IPR047021">
    <property type="entry name" value="REXO1/3/4-like"/>
</dbReference>
<dbReference type="InterPro" id="IPR037431">
    <property type="entry name" value="REX4_DEDDh_dom"/>
</dbReference>
<keyword evidence="7" id="KW-0269">Exonuclease</keyword>
<gene>
    <name evidence="11" type="ORF">MERGE_001159</name>
</gene>
<keyword evidence="5" id="KW-0540">Nuclease</keyword>
<dbReference type="InterPro" id="IPR013520">
    <property type="entry name" value="Ribonucl_H"/>
</dbReference>
<keyword evidence="8" id="KW-0539">Nucleus</keyword>
<evidence type="ECO:0000256" key="4">
    <source>
        <dbReference type="ARBA" id="ARBA00022552"/>
    </source>
</evidence>
<dbReference type="SMART" id="SM00479">
    <property type="entry name" value="EXOIII"/>
    <property type="match status" value="1"/>
</dbReference>
<dbReference type="PANTHER" id="PTHR12801">
    <property type="entry name" value="RNA EXONUCLEASE REXO1 / RECO3 FAMILY MEMBER-RELATED"/>
    <property type="match status" value="1"/>
</dbReference>
<comment type="similarity">
    <text evidence="2">Belongs to the REXO4 family.</text>
</comment>
<dbReference type="GO" id="GO:0005634">
    <property type="term" value="C:nucleus"/>
    <property type="evidence" value="ECO:0007669"/>
    <property type="project" value="UniProtKB-SubCell"/>
</dbReference>
<protein>
    <recommendedName>
        <fullName evidence="3">RNA exonuclease 4</fullName>
    </recommendedName>
</protein>
<comment type="function">
    <text evidence="9">Exoribonuclease involved in ribosome biosynthesis. Involved in the processing of ITS1, the internal transcribed spacer localized between the 18S and 5.8S rRNAs.</text>
</comment>
<keyword evidence="12" id="KW-1185">Reference proteome</keyword>
<dbReference type="InterPro" id="IPR012337">
    <property type="entry name" value="RNaseH-like_sf"/>
</dbReference>
<dbReference type="Pfam" id="PF00929">
    <property type="entry name" value="RNase_T"/>
    <property type="match status" value="1"/>
</dbReference>
<dbReference type="PANTHER" id="PTHR12801:SF45">
    <property type="entry name" value="RNA EXONUCLEASE 4"/>
    <property type="match status" value="1"/>
</dbReference>
<keyword evidence="6" id="KW-0378">Hydrolase</keyword>
<evidence type="ECO:0000256" key="3">
    <source>
        <dbReference type="ARBA" id="ARBA00016937"/>
    </source>
</evidence>
<organism evidence="11 12">
    <name type="scientific">Pneumocystis wakefieldiae</name>
    <dbReference type="NCBI Taxonomy" id="38082"/>
    <lineage>
        <taxon>Eukaryota</taxon>
        <taxon>Fungi</taxon>
        <taxon>Dikarya</taxon>
        <taxon>Ascomycota</taxon>
        <taxon>Taphrinomycotina</taxon>
        <taxon>Pneumocystomycetes</taxon>
        <taxon>Pneumocystaceae</taxon>
        <taxon>Pneumocystis</taxon>
    </lineage>
</organism>
<dbReference type="CDD" id="cd06144">
    <property type="entry name" value="REX4_like"/>
    <property type="match status" value="1"/>
</dbReference>
<evidence type="ECO:0000256" key="2">
    <source>
        <dbReference type="ARBA" id="ARBA00010489"/>
    </source>
</evidence>
<sequence>MQLDHHKPSCNWRRLQKARTYKKIPKKTKKNPFIRPNQNKALEDNLEIKGYPEVFFSFSKPGFLRQKSPSNKPIIEPEKEIKNTQKTRIGRYIALDCEMVQVGPCDRKDRVLARISIVNYHGNIILDTFVKPKERVIDYKTWISGITHSDLENAPSFEEVQKKVSDLLKNRILVGHAVKNDLDVLFLSHPRKDIRDTSRFRPFKTYSKGRTPSLKRLAKEILNITIQDNTHSSVEDARAAMLLYRHYKPEMDRVSFAMG</sequence>
<evidence type="ECO:0000256" key="8">
    <source>
        <dbReference type="ARBA" id="ARBA00023242"/>
    </source>
</evidence>
<evidence type="ECO:0000313" key="11">
    <source>
        <dbReference type="EMBL" id="QSL66773.1"/>
    </source>
</evidence>
<name>A0A899G1Y5_9ASCO</name>
<dbReference type="AlphaFoldDB" id="A0A899G1Y5"/>
<accession>A0A899G1Y5</accession>
<keyword evidence="4" id="KW-0698">rRNA processing</keyword>
<dbReference type="GO" id="GO:0003676">
    <property type="term" value="F:nucleic acid binding"/>
    <property type="evidence" value="ECO:0007669"/>
    <property type="project" value="InterPro"/>
</dbReference>
<feature type="domain" description="Exonuclease" evidence="10">
    <location>
        <begin position="91"/>
        <end position="253"/>
    </location>
</feature>
<dbReference type="Gene3D" id="3.30.420.10">
    <property type="entry name" value="Ribonuclease H-like superfamily/Ribonuclease H"/>
    <property type="match status" value="1"/>
</dbReference>
<evidence type="ECO:0000256" key="1">
    <source>
        <dbReference type="ARBA" id="ARBA00004123"/>
    </source>
</evidence>
<dbReference type="Proteomes" id="UP000663699">
    <property type="component" value="Chromosome 14"/>
</dbReference>
<comment type="subcellular location">
    <subcellularLocation>
        <location evidence="1">Nucleus</location>
    </subcellularLocation>
</comment>
<evidence type="ECO:0000313" key="12">
    <source>
        <dbReference type="Proteomes" id="UP000663699"/>
    </source>
</evidence>
<evidence type="ECO:0000256" key="6">
    <source>
        <dbReference type="ARBA" id="ARBA00022801"/>
    </source>
</evidence>
<dbReference type="GO" id="GO:0006364">
    <property type="term" value="P:rRNA processing"/>
    <property type="evidence" value="ECO:0007669"/>
    <property type="project" value="UniProtKB-KW"/>
</dbReference>